<gene>
    <name evidence="2" type="ORF">BEN76_06180</name>
</gene>
<keyword evidence="1" id="KW-0472">Membrane</keyword>
<feature type="transmembrane region" description="Helical" evidence="1">
    <location>
        <begin position="175"/>
        <end position="194"/>
    </location>
</feature>
<protein>
    <submittedName>
        <fullName evidence="2">Uncharacterized protein</fullName>
    </submittedName>
</protein>
<dbReference type="AlphaFoldDB" id="A0A1P8EHG0"/>
<dbReference type="Proteomes" id="UP000185674">
    <property type="component" value="Chromosome"/>
</dbReference>
<dbReference type="EMBL" id="CP016896">
    <property type="protein sequence ID" value="APV35627.1"/>
    <property type="molecule type" value="Genomic_DNA"/>
</dbReference>
<organism evidence="2 3">
    <name type="scientific">Acinetobacter soli</name>
    <dbReference type="NCBI Taxonomy" id="487316"/>
    <lineage>
        <taxon>Bacteria</taxon>
        <taxon>Pseudomonadati</taxon>
        <taxon>Pseudomonadota</taxon>
        <taxon>Gammaproteobacteria</taxon>
        <taxon>Moraxellales</taxon>
        <taxon>Moraxellaceae</taxon>
        <taxon>Acinetobacter</taxon>
    </lineage>
</organism>
<keyword evidence="1" id="KW-1133">Transmembrane helix</keyword>
<reference evidence="2 3" key="1">
    <citation type="submission" date="2016-08" db="EMBL/GenBank/DDBJ databases">
        <title>Complete genome sequence of Acinetobacter baylyi strain GFJ2.</title>
        <authorList>
            <person name="Tabata M."/>
            <person name="Kuboki S."/>
            <person name="Gibu N."/>
            <person name="Kinouchi Y."/>
            <person name="Vangnai A."/>
            <person name="Kasai D."/>
            <person name="Fukuda M."/>
        </authorList>
    </citation>
    <scope>NUCLEOTIDE SEQUENCE [LARGE SCALE GENOMIC DNA]</scope>
    <source>
        <strain evidence="2 3">GFJ2</strain>
    </source>
</reference>
<name>A0A1P8EHG0_9GAMM</name>
<evidence type="ECO:0000313" key="3">
    <source>
        <dbReference type="Proteomes" id="UP000185674"/>
    </source>
</evidence>
<accession>A0A1P8EHG0</accession>
<evidence type="ECO:0000256" key="1">
    <source>
        <dbReference type="SAM" id="Phobius"/>
    </source>
</evidence>
<proteinExistence type="predicted"/>
<feature type="transmembrane region" description="Helical" evidence="1">
    <location>
        <begin position="26"/>
        <end position="46"/>
    </location>
</feature>
<sequence length="200" mass="23155">MINTIKKLVFLFKEINNDTKFGKHRYVKLTILICFLSGFLLVDGYLDYRAISGDLPPHSPIIGIKGNFTTHKSKTTTLLKLSGDEIYPDKGKTYYNVPYTFYKHENLQVSSSVLSFVYYFLKDHPKEMTIVYGFILQNGQGDFYPIRITNQQGVAYPSNFIQDLLLDRELSLRTLHYKILFFIVMLIIVMSLSIKAIQED</sequence>
<evidence type="ECO:0000313" key="2">
    <source>
        <dbReference type="EMBL" id="APV35627.1"/>
    </source>
</evidence>
<dbReference type="KEGG" id="asol:BEN76_06180"/>
<keyword evidence="1" id="KW-0812">Transmembrane</keyword>